<name>A0A0R2BGS4_SECCO</name>
<keyword evidence="4" id="KW-0533">Nickel</keyword>
<feature type="transmembrane region" description="Helical" evidence="8">
    <location>
        <begin position="22"/>
        <end position="41"/>
    </location>
</feature>
<gene>
    <name evidence="9" type="ORF">FC82_GL002242</name>
</gene>
<evidence type="ECO:0000256" key="5">
    <source>
        <dbReference type="ARBA" id="ARBA00022692"/>
    </source>
</evidence>
<evidence type="ECO:0000256" key="8">
    <source>
        <dbReference type="RuleBase" id="RU362101"/>
    </source>
</evidence>
<dbReference type="Pfam" id="PF03824">
    <property type="entry name" value="NicO"/>
    <property type="match status" value="1"/>
</dbReference>
<dbReference type="AlphaFoldDB" id="A0A0R2BGS4"/>
<keyword evidence="3 8" id="KW-0813">Transport</keyword>
<accession>A0A0R2BGS4</accession>
<evidence type="ECO:0000313" key="10">
    <source>
        <dbReference type="Proteomes" id="UP000051845"/>
    </source>
</evidence>
<feature type="transmembrane region" description="Helical" evidence="8">
    <location>
        <begin position="311"/>
        <end position="331"/>
    </location>
</feature>
<comment type="caution">
    <text evidence="9">The sequence shown here is derived from an EMBL/GenBank/DDBJ whole genome shotgun (WGS) entry which is preliminary data.</text>
</comment>
<keyword evidence="6 8" id="KW-1133">Transmembrane helix</keyword>
<feature type="transmembrane region" description="Helical" evidence="8">
    <location>
        <begin position="87"/>
        <end position="111"/>
    </location>
</feature>
<protein>
    <recommendedName>
        <fullName evidence="8">Nickel/cobalt efflux system</fullName>
    </recommendedName>
</protein>
<dbReference type="GO" id="GO:0005886">
    <property type="term" value="C:plasma membrane"/>
    <property type="evidence" value="ECO:0007669"/>
    <property type="project" value="UniProtKB-SubCell"/>
</dbReference>
<evidence type="ECO:0000256" key="6">
    <source>
        <dbReference type="ARBA" id="ARBA00022989"/>
    </source>
</evidence>
<dbReference type="PANTHER" id="PTHR31611:SF0">
    <property type="entry name" value="HIGH-AFFINITY NICKEL TRANSPORT PROTEIN NIC1"/>
    <property type="match status" value="1"/>
</dbReference>
<dbReference type="PANTHER" id="PTHR31611">
    <property type="entry name" value="HIGH-AFFINITY NICKEL TRANSPORT PROTEIN NIC1"/>
    <property type="match status" value="1"/>
</dbReference>
<comment type="subcellular location">
    <subcellularLocation>
        <location evidence="8">Cell membrane</location>
        <topology evidence="8">Multi-pass membrane protein</topology>
    </subcellularLocation>
    <subcellularLocation>
        <location evidence="1">Endomembrane system</location>
        <topology evidence="1">Multi-pass membrane protein</topology>
    </subcellularLocation>
</comment>
<proteinExistence type="inferred from homology"/>
<feature type="transmembrane region" description="Helical" evidence="8">
    <location>
        <begin position="222"/>
        <end position="243"/>
    </location>
</feature>
<feature type="transmembrane region" description="Helical" evidence="8">
    <location>
        <begin position="264"/>
        <end position="291"/>
    </location>
</feature>
<dbReference type="EMBL" id="AYYR01000052">
    <property type="protein sequence ID" value="KRM75529.1"/>
    <property type="molecule type" value="Genomic_DNA"/>
</dbReference>
<dbReference type="GO" id="GO:0015099">
    <property type="term" value="F:nickel cation transmembrane transporter activity"/>
    <property type="evidence" value="ECO:0007669"/>
    <property type="project" value="UniProtKB-UniRule"/>
</dbReference>
<evidence type="ECO:0000256" key="3">
    <source>
        <dbReference type="ARBA" id="ARBA00022448"/>
    </source>
</evidence>
<feature type="transmembrane region" description="Helical" evidence="8">
    <location>
        <begin position="189"/>
        <end position="210"/>
    </location>
</feature>
<reference evidence="9 10" key="1">
    <citation type="journal article" date="2015" name="Genome Announc.">
        <title>Expanding the biotechnology potential of lactobacilli through comparative genomics of 213 strains and associated genera.</title>
        <authorList>
            <person name="Sun Z."/>
            <person name="Harris H.M."/>
            <person name="McCann A."/>
            <person name="Guo C."/>
            <person name="Argimon S."/>
            <person name="Zhang W."/>
            <person name="Yang X."/>
            <person name="Jeffery I.B."/>
            <person name="Cooney J.C."/>
            <person name="Kagawa T.F."/>
            <person name="Liu W."/>
            <person name="Song Y."/>
            <person name="Salvetti E."/>
            <person name="Wrobel A."/>
            <person name="Rasinkangas P."/>
            <person name="Parkhill J."/>
            <person name="Rea M.C."/>
            <person name="O'Sullivan O."/>
            <person name="Ritari J."/>
            <person name="Douillard F.P."/>
            <person name="Paul Ross R."/>
            <person name="Yang R."/>
            <person name="Briner A.E."/>
            <person name="Felis G.E."/>
            <person name="de Vos W.M."/>
            <person name="Barrangou R."/>
            <person name="Klaenhammer T.R."/>
            <person name="Caufield P.W."/>
            <person name="Cui Y."/>
            <person name="Zhang H."/>
            <person name="O'Toole P.W."/>
        </authorList>
    </citation>
    <scope>NUCLEOTIDE SEQUENCE [LARGE SCALE GENOMIC DNA]</scope>
    <source>
        <strain evidence="9 10">DSM 20515</strain>
    </source>
</reference>
<evidence type="ECO:0000256" key="4">
    <source>
        <dbReference type="ARBA" id="ARBA00022596"/>
    </source>
</evidence>
<sequence>MEVSILETKVTHYPLKPDVIKFGGYVLFLFVVGWGLVFTYLNRYPSLLAMAFISFTFGLQHAFDVDHITAIDNMTRKLVNDGKNTHGVGFFFSFGHSLVVVIMALLTIFFVEWSKNQLPKFQDVGGVFGTLFAGFMLLLLGTINLFILVGIWKSFKAISHGDFSSARASTDTRIFRTFKKGLNIINHNWQVICVGFLFGLGFDTATQIAVLATSAVATSKGIPWFAVFSFPILFTSGMCLMDTSDGLFMSTAYSWVFSSPFRKVYYNLALTGLSVTAAFFVGIVDVLQAIGGYLKWNNPIIKFAEALNFNILGISLVILFAITWTAALIFWRVFDLKEKDAAVVAAEKKQEAAFEKMNVTESTVHVNQQNHQSGHEKSLG</sequence>
<feature type="transmembrane region" description="Helical" evidence="8">
    <location>
        <begin position="131"/>
        <end position="152"/>
    </location>
</feature>
<dbReference type="Proteomes" id="UP000051845">
    <property type="component" value="Unassembled WGS sequence"/>
</dbReference>
<keyword evidence="7 8" id="KW-0472">Membrane</keyword>
<keyword evidence="5 8" id="KW-0812">Transmembrane</keyword>
<dbReference type="GO" id="GO:0012505">
    <property type="term" value="C:endomembrane system"/>
    <property type="evidence" value="ECO:0007669"/>
    <property type="project" value="UniProtKB-SubCell"/>
</dbReference>
<evidence type="ECO:0000256" key="1">
    <source>
        <dbReference type="ARBA" id="ARBA00004127"/>
    </source>
</evidence>
<comment type="similarity">
    <text evidence="2 8">Belongs to the NiCoT transporter (TC 2.A.52) family.</text>
</comment>
<evidence type="ECO:0000256" key="7">
    <source>
        <dbReference type="ARBA" id="ARBA00023136"/>
    </source>
</evidence>
<evidence type="ECO:0000313" key="9">
    <source>
        <dbReference type="EMBL" id="KRM75529.1"/>
    </source>
</evidence>
<dbReference type="InterPro" id="IPR011541">
    <property type="entry name" value="Ni/Co_transpt_high_affinity"/>
</dbReference>
<dbReference type="InterPro" id="IPR004688">
    <property type="entry name" value="Ni/Co_transpt"/>
</dbReference>
<evidence type="ECO:0000256" key="2">
    <source>
        <dbReference type="ARBA" id="ARBA00010892"/>
    </source>
</evidence>
<organism evidence="9 10">
    <name type="scientific">Secundilactobacillus collinoides DSM 20515 = JCM 1123</name>
    <dbReference type="NCBI Taxonomy" id="1423733"/>
    <lineage>
        <taxon>Bacteria</taxon>
        <taxon>Bacillati</taxon>
        <taxon>Bacillota</taxon>
        <taxon>Bacilli</taxon>
        <taxon>Lactobacillales</taxon>
        <taxon>Lactobacillaceae</taxon>
        <taxon>Secundilactobacillus</taxon>
    </lineage>
</organism>
<dbReference type="PATRIC" id="fig|1423733.4.peg.2354"/>